<dbReference type="CDD" id="cd07821">
    <property type="entry name" value="PYR_PYL_RCAR_like"/>
    <property type="match status" value="1"/>
</dbReference>
<proteinExistence type="predicted"/>
<evidence type="ECO:0000313" key="2">
    <source>
        <dbReference type="Proteomes" id="UP001144280"/>
    </source>
</evidence>
<protein>
    <submittedName>
        <fullName evidence="1">MxaD family protein</fullName>
    </submittedName>
</protein>
<organism evidence="1 2">
    <name type="scientific">Phytohabitans aurantiacus</name>
    <dbReference type="NCBI Taxonomy" id="3016789"/>
    <lineage>
        <taxon>Bacteria</taxon>
        <taxon>Bacillati</taxon>
        <taxon>Actinomycetota</taxon>
        <taxon>Actinomycetes</taxon>
        <taxon>Micromonosporales</taxon>
        <taxon>Micromonosporaceae</taxon>
    </lineage>
</organism>
<dbReference type="SUPFAM" id="SSF55961">
    <property type="entry name" value="Bet v1-like"/>
    <property type="match status" value="1"/>
</dbReference>
<dbReference type="Gene3D" id="3.30.530.20">
    <property type="match status" value="1"/>
</dbReference>
<sequence>MPQDIDVSARSTADAATVYALVESGATWPTWTGLGSFELERPGEGAPEGVGAIRVFRTWPFTSREEIVERVPGRRLSYVLLSGMPLRGYRADVDLTPSAEGTTIRWHSTFDVTVPGTGWFWRLFLGRFIRDCVNGLAREAASRSHT</sequence>
<dbReference type="EMBL" id="BSDI01000008">
    <property type="protein sequence ID" value="GLH97075.1"/>
    <property type="molecule type" value="Genomic_DNA"/>
</dbReference>
<gene>
    <name evidence="1" type="ORF">Pa4123_23490</name>
</gene>
<dbReference type="Pfam" id="PF10604">
    <property type="entry name" value="Polyketide_cyc2"/>
    <property type="match status" value="1"/>
</dbReference>
<name>A0ABQ5QR31_9ACTN</name>
<keyword evidence="2" id="KW-1185">Reference proteome</keyword>
<dbReference type="InterPro" id="IPR023393">
    <property type="entry name" value="START-like_dom_sf"/>
</dbReference>
<dbReference type="Proteomes" id="UP001144280">
    <property type="component" value="Unassembled WGS sequence"/>
</dbReference>
<dbReference type="RefSeq" id="WP_281894617.1">
    <property type="nucleotide sequence ID" value="NZ_BSDI01000008.1"/>
</dbReference>
<comment type="caution">
    <text evidence="1">The sequence shown here is derived from an EMBL/GenBank/DDBJ whole genome shotgun (WGS) entry which is preliminary data.</text>
</comment>
<accession>A0ABQ5QR31</accession>
<evidence type="ECO:0000313" key="1">
    <source>
        <dbReference type="EMBL" id="GLH97075.1"/>
    </source>
</evidence>
<dbReference type="InterPro" id="IPR019587">
    <property type="entry name" value="Polyketide_cyclase/dehydratase"/>
</dbReference>
<reference evidence="1" key="1">
    <citation type="submission" date="2022-12" db="EMBL/GenBank/DDBJ databases">
        <title>New Phytohabitans aurantiacus sp. RD004123 nov., an actinomycete isolated from soil.</title>
        <authorList>
            <person name="Triningsih D.W."/>
            <person name="Harunari E."/>
            <person name="Igarashi Y."/>
        </authorList>
    </citation>
    <scope>NUCLEOTIDE SEQUENCE</scope>
    <source>
        <strain evidence="1">RD004123</strain>
    </source>
</reference>